<dbReference type="Proteomes" id="UP000886808">
    <property type="component" value="Unassembled WGS sequence"/>
</dbReference>
<evidence type="ECO:0000256" key="2">
    <source>
        <dbReference type="ARBA" id="ARBA00022679"/>
    </source>
</evidence>
<comment type="similarity">
    <text evidence="1">Belongs to the glycerate kinase type-1 family.</text>
</comment>
<proteinExistence type="inferred from homology"/>
<dbReference type="InterPro" id="IPR018193">
    <property type="entry name" value="Glyc_kinase_flavodox-like_fold"/>
</dbReference>
<dbReference type="InterPro" id="IPR004381">
    <property type="entry name" value="Glycerate_kinase"/>
</dbReference>
<dbReference type="Gene3D" id="3.40.50.10350">
    <property type="entry name" value="Glycerate kinase, domain 1"/>
    <property type="match status" value="1"/>
</dbReference>
<dbReference type="Gene3D" id="3.90.1510.10">
    <property type="entry name" value="Glycerate kinase, domain 2"/>
    <property type="match status" value="1"/>
</dbReference>
<evidence type="ECO:0000256" key="1">
    <source>
        <dbReference type="ARBA" id="ARBA00006284"/>
    </source>
</evidence>
<dbReference type="AlphaFoldDB" id="A0A9D1PI51"/>
<dbReference type="EMBL" id="DXIE01000014">
    <property type="protein sequence ID" value="HIV61541.1"/>
    <property type="molecule type" value="Genomic_DNA"/>
</dbReference>
<reference evidence="4" key="1">
    <citation type="journal article" date="2021" name="PeerJ">
        <title>Extensive microbial diversity within the chicken gut microbiome revealed by metagenomics and culture.</title>
        <authorList>
            <person name="Gilroy R."/>
            <person name="Ravi A."/>
            <person name="Getino M."/>
            <person name="Pursley I."/>
            <person name="Horton D.L."/>
            <person name="Alikhan N.F."/>
            <person name="Baker D."/>
            <person name="Gharbi K."/>
            <person name="Hall N."/>
            <person name="Watson M."/>
            <person name="Adriaenssens E.M."/>
            <person name="Foster-Nyarko E."/>
            <person name="Jarju S."/>
            <person name="Secka A."/>
            <person name="Antonio M."/>
            <person name="Oren A."/>
            <person name="Chaudhuri R.R."/>
            <person name="La Ragione R."/>
            <person name="Hildebrand F."/>
            <person name="Pallen M.J."/>
        </authorList>
    </citation>
    <scope>NUCLEOTIDE SEQUENCE</scope>
    <source>
        <strain evidence="4">CHK193-4272</strain>
    </source>
</reference>
<reference evidence="4" key="2">
    <citation type="submission" date="2021-04" db="EMBL/GenBank/DDBJ databases">
        <authorList>
            <person name="Gilroy R."/>
        </authorList>
    </citation>
    <scope>NUCLEOTIDE SEQUENCE</scope>
    <source>
        <strain evidence="4">CHK193-4272</strain>
    </source>
</reference>
<organism evidence="4 5">
    <name type="scientific">Candidatus Butyricicoccus avistercoris</name>
    <dbReference type="NCBI Taxonomy" id="2838518"/>
    <lineage>
        <taxon>Bacteria</taxon>
        <taxon>Bacillati</taxon>
        <taxon>Bacillota</taxon>
        <taxon>Clostridia</taxon>
        <taxon>Eubacteriales</taxon>
        <taxon>Butyricicoccaceae</taxon>
        <taxon>Butyricicoccus</taxon>
    </lineage>
</organism>
<dbReference type="SUPFAM" id="SSF110738">
    <property type="entry name" value="Glycerate kinase I"/>
    <property type="match status" value="1"/>
</dbReference>
<keyword evidence="3 4" id="KW-0418">Kinase</keyword>
<dbReference type="PANTHER" id="PTHR21599">
    <property type="entry name" value="GLYCERATE KINASE"/>
    <property type="match status" value="1"/>
</dbReference>
<sequence length="174" mass="18076">MKKCIVISDSFKGTLSSIEICEIAEQTIKTVFPKCEVIAIPVADGGEGTVTCFEKAMGAKIVKATVSNPYNEKIVANYSKIDNKAIIEMASAAGLPMVGENKNPEITSTYGVGELISHAISNGSTEILLGLGGSATNDLGCGCAAALGAKFIDKTGKSFIPTGETLKNIVNIDI</sequence>
<gene>
    <name evidence="4" type="ORF">H9746_01630</name>
</gene>
<dbReference type="InterPro" id="IPR018197">
    <property type="entry name" value="Glycerate_kinase_RE-like"/>
</dbReference>
<dbReference type="PANTHER" id="PTHR21599:SF0">
    <property type="entry name" value="GLYCERATE KINASE"/>
    <property type="match status" value="1"/>
</dbReference>
<keyword evidence="2" id="KW-0808">Transferase</keyword>
<comment type="caution">
    <text evidence="4">The sequence shown here is derived from an EMBL/GenBank/DDBJ whole genome shotgun (WGS) entry which is preliminary data.</text>
</comment>
<dbReference type="Pfam" id="PF02595">
    <property type="entry name" value="Gly_kinase"/>
    <property type="match status" value="1"/>
</dbReference>
<dbReference type="InterPro" id="IPR036129">
    <property type="entry name" value="Glycerate_kinase_sf"/>
</dbReference>
<name>A0A9D1PI51_9FIRM</name>
<evidence type="ECO:0000313" key="5">
    <source>
        <dbReference type="Proteomes" id="UP000886808"/>
    </source>
</evidence>
<evidence type="ECO:0000313" key="4">
    <source>
        <dbReference type="EMBL" id="HIV61541.1"/>
    </source>
</evidence>
<dbReference type="GO" id="GO:0008887">
    <property type="term" value="F:glycerate kinase activity"/>
    <property type="evidence" value="ECO:0007669"/>
    <property type="project" value="InterPro"/>
</dbReference>
<evidence type="ECO:0000256" key="3">
    <source>
        <dbReference type="ARBA" id="ARBA00022777"/>
    </source>
</evidence>
<protein>
    <submittedName>
        <fullName evidence="4">Glycerate kinase</fullName>
    </submittedName>
</protein>
<dbReference type="NCBIfam" id="TIGR00045">
    <property type="entry name" value="glycerate kinase"/>
    <property type="match status" value="1"/>
</dbReference>
<accession>A0A9D1PI51</accession>
<dbReference type="GO" id="GO:0031388">
    <property type="term" value="P:organic acid phosphorylation"/>
    <property type="evidence" value="ECO:0007669"/>
    <property type="project" value="InterPro"/>
</dbReference>